<dbReference type="GO" id="GO:0005737">
    <property type="term" value="C:cytoplasm"/>
    <property type="evidence" value="ECO:0007669"/>
    <property type="project" value="TreeGrafter"/>
</dbReference>
<keyword evidence="5 6" id="KW-0456">Lyase</keyword>
<gene>
    <name evidence="8" type="primary">folB</name>
    <name evidence="8" type="ORF">MUY27_07395</name>
</gene>
<dbReference type="InterPro" id="IPR043133">
    <property type="entry name" value="GTP-CH-I_C/QueF"/>
</dbReference>
<comment type="function">
    <text evidence="6">Catalyzes the conversion of 7,8-dihydroneopterin to 6-hydroxymethyl-7,8-dihydropterin.</text>
</comment>
<comment type="pathway">
    <text evidence="2 6">Cofactor biosynthesis; tetrahydrofolate biosynthesis; 2-amino-4-hydroxy-6-hydroxymethyl-7,8-dihydropteridine diphosphate from 7,8-dihydroneopterin triphosphate: step 3/4.</text>
</comment>
<dbReference type="Proteomes" id="UP001139450">
    <property type="component" value="Unassembled WGS sequence"/>
</dbReference>
<evidence type="ECO:0000256" key="6">
    <source>
        <dbReference type="RuleBase" id="RU362079"/>
    </source>
</evidence>
<evidence type="ECO:0000256" key="1">
    <source>
        <dbReference type="ARBA" id="ARBA00001353"/>
    </source>
</evidence>
<dbReference type="PANTHER" id="PTHR42844">
    <property type="entry name" value="DIHYDRONEOPTERIN ALDOLASE 1-RELATED"/>
    <property type="match status" value="1"/>
</dbReference>
<evidence type="ECO:0000313" key="8">
    <source>
        <dbReference type="EMBL" id="MCJ8209528.1"/>
    </source>
</evidence>
<evidence type="ECO:0000256" key="3">
    <source>
        <dbReference type="ARBA" id="ARBA00005708"/>
    </source>
</evidence>
<proteinExistence type="inferred from homology"/>
<dbReference type="GO" id="GO:0046654">
    <property type="term" value="P:tetrahydrofolate biosynthetic process"/>
    <property type="evidence" value="ECO:0007669"/>
    <property type="project" value="UniProtKB-UniRule"/>
</dbReference>
<comment type="similarity">
    <text evidence="3 6">Belongs to the DHNA family.</text>
</comment>
<dbReference type="Pfam" id="PF02152">
    <property type="entry name" value="FolB"/>
    <property type="match status" value="1"/>
</dbReference>
<feature type="domain" description="Dihydroneopterin aldolase/epimerase" evidence="7">
    <location>
        <begin position="4"/>
        <end position="116"/>
    </location>
</feature>
<evidence type="ECO:0000256" key="4">
    <source>
        <dbReference type="ARBA" id="ARBA00022909"/>
    </source>
</evidence>
<protein>
    <recommendedName>
        <fullName evidence="6">7,8-dihydroneopterin aldolase</fullName>
        <ecNumber evidence="6">4.1.2.25</ecNumber>
    </recommendedName>
</protein>
<evidence type="ECO:0000259" key="7">
    <source>
        <dbReference type="SMART" id="SM00905"/>
    </source>
</evidence>
<dbReference type="EMBL" id="JALJEJ010000003">
    <property type="protein sequence ID" value="MCJ8209528.1"/>
    <property type="molecule type" value="Genomic_DNA"/>
</dbReference>
<evidence type="ECO:0000256" key="5">
    <source>
        <dbReference type="ARBA" id="ARBA00023239"/>
    </source>
</evidence>
<dbReference type="NCBIfam" id="TIGR00526">
    <property type="entry name" value="folB_dom"/>
    <property type="match status" value="1"/>
</dbReference>
<accession>A0A9X1X1Z3</accession>
<evidence type="ECO:0000256" key="2">
    <source>
        <dbReference type="ARBA" id="ARBA00005013"/>
    </source>
</evidence>
<dbReference type="PANTHER" id="PTHR42844:SF1">
    <property type="entry name" value="DIHYDRONEOPTERIN ALDOLASE 1-RELATED"/>
    <property type="match status" value="1"/>
</dbReference>
<dbReference type="GO" id="GO:0046656">
    <property type="term" value="P:folic acid biosynthetic process"/>
    <property type="evidence" value="ECO:0007669"/>
    <property type="project" value="UniProtKB-UniRule"/>
</dbReference>
<keyword evidence="9" id="KW-1185">Reference proteome</keyword>
<dbReference type="RefSeq" id="WP_245129365.1">
    <property type="nucleotide sequence ID" value="NZ_JALJEJ010000003.1"/>
</dbReference>
<dbReference type="AlphaFoldDB" id="A0A9X1X1Z3"/>
<dbReference type="EC" id="4.1.2.25" evidence="6"/>
<comment type="catalytic activity">
    <reaction evidence="1 6">
        <text>7,8-dihydroneopterin = 6-hydroxymethyl-7,8-dihydropterin + glycolaldehyde</text>
        <dbReference type="Rhea" id="RHEA:10540"/>
        <dbReference type="ChEBI" id="CHEBI:17001"/>
        <dbReference type="ChEBI" id="CHEBI:17071"/>
        <dbReference type="ChEBI" id="CHEBI:44841"/>
        <dbReference type="EC" id="4.1.2.25"/>
    </reaction>
</comment>
<dbReference type="SUPFAM" id="SSF55620">
    <property type="entry name" value="Tetrahydrobiopterin biosynthesis enzymes-like"/>
    <property type="match status" value="1"/>
</dbReference>
<name>A0A9X1X1Z3_9SPHI</name>
<evidence type="ECO:0000313" key="9">
    <source>
        <dbReference type="Proteomes" id="UP001139450"/>
    </source>
</evidence>
<keyword evidence="4 6" id="KW-0289">Folate biosynthesis</keyword>
<reference evidence="8" key="1">
    <citation type="submission" date="2022-04" db="EMBL/GenBank/DDBJ databases">
        <title>Mucilaginibacter sp. RS28 isolated from freshwater.</title>
        <authorList>
            <person name="Ko S.-R."/>
        </authorList>
    </citation>
    <scope>NUCLEOTIDE SEQUENCE</scope>
    <source>
        <strain evidence="8">RS28</strain>
    </source>
</reference>
<dbReference type="InterPro" id="IPR006156">
    <property type="entry name" value="Dihydroneopterin_aldolase"/>
</dbReference>
<sequence length="118" mass="13464">MIEVALHEAEFFARHGYYRVEQDLGNRFLVDIAVSFKPAENLNEDNLLHTLNYERLHQIAEAEMAVPRKLLETVAQGILDQIRAEFGFAEAIKVQVRKLNPPLKGQVKASSVTITYQK</sequence>
<dbReference type="InterPro" id="IPR006157">
    <property type="entry name" value="FolB_dom"/>
</dbReference>
<dbReference type="GO" id="GO:0004150">
    <property type="term" value="F:dihydroneopterin aldolase activity"/>
    <property type="evidence" value="ECO:0007669"/>
    <property type="project" value="UniProtKB-UniRule"/>
</dbReference>
<dbReference type="NCBIfam" id="TIGR00525">
    <property type="entry name" value="folB"/>
    <property type="match status" value="1"/>
</dbReference>
<dbReference type="Gene3D" id="3.30.1130.10">
    <property type="match status" value="1"/>
</dbReference>
<organism evidence="8 9">
    <name type="scientific">Mucilaginibacter straminoryzae</name>
    <dbReference type="NCBI Taxonomy" id="2932774"/>
    <lineage>
        <taxon>Bacteria</taxon>
        <taxon>Pseudomonadati</taxon>
        <taxon>Bacteroidota</taxon>
        <taxon>Sphingobacteriia</taxon>
        <taxon>Sphingobacteriales</taxon>
        <taxon>Sphingobacteriaceae</taxon>
        <taxon>Mucilaginibacter</taxon>
    </lineage>
</organism>
<comment type="caution">
    <text evidence="8">The sequence shown here is derived from an EMBL/GenBank/DDBJ whole genome shotgun (WGS) entry which is preliminary data.</text>
</comment>
<dbReference type="SMART" id="SM00905">
    <property type="entry name" value="FolB"/>
    <property type="match status" value="1"/>
</dbReference>